<dbReference type="EC" id="2.1.1.375" evidence="21"/>
<name>A0A8F8QUF8_9RHAB</name>
<keyword evidence="11" id="KW-0547">Nucleotide-binding</keyword>
<evidence type="ECO:0000256" key="24">
    <source>
        <dbReference type="ARBA" id="ARBA00047332"/>
    </source>
</evidence>
<sequence>MDLWNEETTPKKNAYDSLPDYHLQNPLYAITDQLSMLKRGKRLNYRLTSSYKLMKSQSTDIKEGDPILLKEWARNWFSETELYVVDQTLSDCENRLSLDETDDLHFDTHLLRESVRMWRCEFPHDDWVRMRGMQNLLIVMNAISSRRPPPPRHTCIIPGLSKITVEGGVVLVTSSLLGFQPEGDKETTVFAADWVRAVSDVYTERFLVLSGAILGRCLSDEHYPQVLDLEFIINWGDTVLRRKGNKGFKLLKAYEALVLGVVQGKSESDFIDPDRFLRNTLNDIIDDDKDLGAYAVLLIQRLQQIDSAHHLIQLFGLHRIWGHPLVDPAKGMEKMIIIGQKDIVRETSRPEVMGVHFKKLMAQGYREKHGVYPNVKGNGELETLIKNNHDWKEVGSLDNDNHWRLLRFDKTFSIPESFNLSMIVADKSVSPTLSELKENILRRKTVMNQELRRGVLRWINHDSIDPREFLEQVNDKKFPDDHKIIGLRSKEREMNPTPRMFALMSHLMRVYVVITESMLSEHILPYFPQITMTDSQLDLTKKTYSTVKNQAAKIRRSGALYDTKTVCMSLDFEKWNGHMRKESTFHVFEALGDLFGMENLYNETYDIFKDSYFYLADGSYVPSMDAQGNFTPEPPYSFTGHKGGQEGLRQKGWTIFTVVCLDWICRKHNCTYKIMGMGDNQVLQLTMYTYRVDASGKATERGREDMRRVLFGLFDDLLDVFSDLGLPLKPLETWISEDLFVYGKYPVLKGVPLSMDLKKIMRIFPFSNQETMTIENALNTIAGNAQAATQAAPFLGVSYLVGIFMISLCSHDMLVYHPLIAKGLREVLRENRTWGLKFKGAHQVKTDIKGEMVDETNLRRLMMNVPRILGGYVSFNLYGLMMRGFPDPVSLAYSQLFSWGVPTGGSDQRDYMLRWLKPIFMPERSMRLLVEDVSSVNLLAPVTPTAGLRRVVEQYLTDGRVIKNAEFRDLMMSRDNELEDVISEHLCSGEHLHIRLIHDIMESTIFGYVKSITSKVTKSSTIVSLAIGKAKGDPLTRLMSDEENYFRFFMWRSVINPHYDIPACPTDLAKQVRRIGWGKELIGVTVAYPWSFLKKTDCYESGCLCTCDDGFISLFLPDSPVTPQEWDRSIGKNPPYLGSMTKEKVVISTGSKVYSGEPLVRRPINLMRVIGWFVPEESETAKIIMSCVSAVSDVNPLIFKGMTEGTSGSEIHRFRDTSLKHGALCSSNYLYSTRYHVSTDTFTRYAKGAQNYDMLFQANLCAIVETTHQYVLKTNQSKEPQRKTHHYKQTCYSCINPLDESFYDVKSSKLSQLIPSKKTNKYLYVPEAKISMTLEHVPAKSWEFGTLSSDGFDQLSVNLRLQWLTDAVADNVVIDILNPAGEESYTTTSLMDIKEHNRLFYLTIRPRDFYDQLCNRILILAEWRCMSLSDWKTPTTEAISRAAEAIIGDTPISRWYGVTGFFSWPSSMERYYVYPEIQEPDSIPVTALSACRSVRNSLLGLLGSSRKFRGRNTRIFSEDAKASKLSLKLMVYDWVKKKKKCRACHREIGIMSAHQLSSTLPNSIICPKGHYVTQGLKDLDIMRSRVTLDSLKKGCSSDEIPTEPMEKKITEWAPLTSTTCRTLFDSSSMRSELIPYSPTGIESSINVQPIPKSDLYKLISLPTNAMYKYMEVISRNIEGIMNCKTAFVTGNGLGGTSKVLSNMWPGRIITSTLLDTGDAIPQVYPNCDKGSSSYARGTVISDLMVTRVNDVNHLLWGEDWKPVFQSYETDLCISDIEINGELNGESRQTMIATVTMAHDWKMVIMKDYIYNMREMENRLSILLPVFKSLELITCNSRQRVMPEVWWIMKARRSSGKLLGYHRSVIRQIWDGVKEGINTADWAMESVFSEINRTIASTADMIAMTIRLKAFFSLPIVGSVLPYKGSYTRLLGYLQRGKKPEDISLITSDDGKRLYLSDYEKVRSVLFGLAVGMCSSATERDRMLDESEYWAIDWIPSGPHIWLPYLFKGVERSTLIHVYDYIPMLTLIMKRERLLFKSSSDIIEFKYTNNRDSCCFPITKTAKIKFNIK</sequence>
<keyword evidence="5 29" id="KW-0696">RNA-directed RNA polymerase</keyword>
<evidence type="ECO:0000256" key="11">
    <source>
        <dbReference type="ARBA" id="ARBA00022741"/>
    </source>
</evidence>
<organism evidence="29">
    <name type="scientific">Cytorhabdovirus lactucanecante</name>
    <dbReference type="NCBI Taxonomy" id="1985702"/>
    <lineage>
        <taxon>Viruses</taxon>
        <taxon>Riboviria</taxon>
        <taxon>Orthornavirae</taxon>
        <taxon>Negarnaviricota</taxon>
        <taxon>Haploviricotina</taxon>
        <taxon>Monjiviricetes</taxon>
        <taxon>Mononegavirales</taxon>
        <taxon>Rhabdoviridae</taxon>
        <taxon>Betarhabdovirinae</taxon>
        <taxon>Alphacytorhabdovirus</taxon>
        <taxon>Alphacytorhabdovirus lactucanecante</taxon>
    </lineage>
</organism>
<dbReference type="InterPro" id="IPR039736">
    <property type="entry name" value="L_poly_C"/>
</dbReference>
<evidence type="ECO:0000256" key="12">
    <source>
        <dbReference type="ARBA" id="ARBA00022801"/>
    </source>
</evidence>
<gene>
    <name evidence="29" type="primary">L</name>
</gene>
<dbReference type="InterPro" id="IPR025786">
    <property type="entry name" value="Mononega_L_MeTrfase"/>
</dbReference>
<dbReference type="Pfam" id="PF14318">
    <property type="entry name" value="Mononeg_mRNAcap"/>
    <property type="match status" value="1"/>
</dbReference>
<evidence type="ECO:0000256" key="19">
    <source>
        <dbReference type="ARBA" id="ARBA00024494"/>
    </source>
</evidence>
<keyword evidence="13" id="KW-0067">ATP-binding</keyword>
<evidence type="ECO:0000256" key="25">
    <source>
        <dbReference type="ARBA" id="ARBA00047370"/>
    </source>
</evidence>
<comment type="catalytic activity">
    <reaction evidence="25">
        <text>a 5'-end (5'-triphosphoguanosine)-adenylyl-adenylyl-cytidylyl-adenosine in mRNA + 2 S-adenosyl-L-methionine = a 5'-end (N(7)-methyl 5'-triphosphoguanosine)-(2'-O-methyladenylyl)-adenylyl-cytidylyl-adenosine in mRNA + 2 S-adenosyl-L-homocysteine + H(+)</text>
        <dbReference type="Rhea" id="RHEA:65376"/>
        <dbReference type="Rhea" id="RHEA-COMP:16797"/>
        <dbReference type="Rhea" id="RHEA-COMP:16798"/>
        <dbReference type="ChEBI" id="CHEBI:15378"/>
        <dbReference type="ChEBI" id="CHEBI:57856"/>
        <dbReference type="ChEBI" id="CHEBI:59789"/>
        <dbReference type="ChEBI" id="CHEBI:156483"/>
        <dbReference type="ChEBI" id="CHEBI:156484"/>
        <dbReference type="EC" id="2.1.1.375"/>
    </reaction>
</comment>
<dbReference type="GO" id="GO:0004482">
    <property type="term" value="F:mRNA 5'-cap (guanine-N7-)-methyltransferase activity"/>
    <property type="evidence" value="ECO:0007669"/>
    <property type="project" value="InterPro"/>
</dbReference>
<keyword evidence="18" id="KW-0511">Multifunctional enzyme</keyword>
<keyword evidence="15" id="KW-0693">Viral RNA replication</keyword>
<keyword evidence="16" id="KW-0506">mRNA capping</keyword>
<accession>A0A8F8QUF8</accession>
<feature type="domain" description="RdRp catalytic" evidence="27">
    <location>
        <begin position="564"/>
        <end position="750"/>
    </location>
</feature>
<dbReference type="GO" id="GO:0030430">
    <property type="term" value="C:host cell cytoplasm"/>
    <property type="evidence" value="ECO:0007669"/>
    <property type="project" value="UniProtKB-SubCell"/>
</dbReference>
<dbReference type="Pfam" id="PF00946">
    <property type="entry name" value="Mononeg_RNA_pol"/>
    <property type="match status" value="1"/>
</dbReference>
<comment type="catalytic activity">
    <reaction evidence="24">
        <text>a 5'-end (5'-triphosphoguanosine)-adenylyl-adenylyl-cytidylyl-adenosine in mRNA + S-adenosyl-L-methionine = a 5'-end (5'-triphosphoguanosine)-(2'-O-methyladenylyl)-adenylyl-cytidylyl-adenosine in mRNA + S-adenosyl-L-homocysteine + H(+)</text>
        <dbReference type="Rhea" id="RHEA:65380"/>
        <dbReference type="Rhea" id="RHEA-COMP:16797"/>
        <dbReference type="Rhea" id="RHEA-COMP:16801"/>
        <dbReference type="ChEBI" id="CHEBI:15378"/>
        <dbReference type="ChEBI" id="CHEBI:57856"/>
        <dbReference type="ChEBI" id="CHEBI:59789"/>
        <dbReference type="ChEBI" id="CHEBI:156482"/>
        <dbReference type="ChEBI" id="CHEBI:156484"/>
    </reaction>
</comment>
<evidence type="ECO:0000256" key="23">
    <source>
        <dbReference type="ARBA" id="ARBA00031012"/>
    </source>
</evidence>
<comment type="catalytic activity">
    <reaction evidence="20">
        <text>a 5'-end (5'-triphosphoguanosine)-(2'-O-methyladenylyl)-adenylyl-cytidylyl-adenosine in mRNA + S-adenosyl-L-methionine = a 5'-end (N(7)-methyl 5'-triphosphoguanosine)-(2'-O-methyladenylyl)-adenylyl-cytidylyl-adenosine in mRNA + S-adenosyl-L-homocysteine</text>
        <dbReference type="Rhea" id="RHEA:65440"/>
        <dbReference type="Rhea" id="RHEA-COMP:16798"/>
        <dbReference type="Rhea" id="RHEA-COMP:16801"/>
        <dbReference type="ChEBI" id="CHEBI:57856"/>
        <dbReference type="ChEBI" id="CHEBI:59789"/>
        <dbReference type="ChEBI" id="CHEBI:156482"/>
        <dbReference type="ChEBI" id="CHEBI:156483"/>
    </reaction>
</comment>
<evidence type="ECO:0000313" key="29">
    <source>
        <dbReference type="EMBL" id="QYA72461.1"/>
    </source>
</evidence>
<evidence type="ECO:0000256" key="20">
    <source>
        <dbReference type="ARBA" id="ARBA00024499"/>
    </source>
</evidence>
<keyword evidence="6" id="KW-0489">Methyltransferase</keyword>
<dbReference type="GO" id="GO:0003968">
    <property type="term" value="F:RNA-directed RNA polymerase activity"/>
    <property type="evidence" value="ECO:0007669"/>
    <property type="project" value="UniProtKB-KW"/>
</dbReference>
<keyword evidence="8" id="KW-0808">Transferase</keyword>
<evidence type="ECO:0000256" key="6">
    <source>
        <dbReference type="ARBA" id="ARBA00022603"/>
    </source>
</evidence>
<proteinExistence type="predicted"/>
<evidence type="ECO:0000256" key="22">
    <source>
        <dbReference type="ARBA" id="ARBA00030436"/>
    </source>
</evidence>
<protein>
    <recommendedName>
        <fullName evidence="23">Replicase</fullName>
        <ecNumber evidence="21">2.1.1.375</ecNumber>
        <ecNumber evidence="3">2.7.7.48</ecNumber>
        <ecNumber evidence="4">2.7.7.88</ecNumber>
    </recommendedName>
    <alternativeName>
        <fullName evidence="22">Transcriptase</fullName>
    </alternativeName>
</protein>
<evidence type="ECO:0000256" key="21">
    <source>
        <dbReference type="ARBA" id="ARBA00026099"/>
    </source>
</evidence>
<keyword evidence="7" id="KW-0507">mRNA processing</keyword>
<evidence type="ECO:0000256" key="7">
    <source>
        <dbReference type="ARBA" id="ARBA00022664"/>
    </source>
</evidence>
<dbReference type="GO" id="GO:0044423">
    <property type="term" value="C:virion component"/>
    <property type="evidence" value="ECO:0007669"/>
    <property type="project" value="UniProtKB-KW"/>
</dbReference>
<keyword evidence="9" id="KW-0949">S-adenosyl-L-methionine</keyword>
<dbReference type="GO" id="GO:0005524">
    <property type="term" value="F:ATP binding"/>
    <property type="evidence" value="ECO:0007669"/>
    <property type="project" value="UniProtKB-KW"/>
</dbReference>
<dbReference type="PROSITE" id="PS50526">
    <property type="entry name" value="RDRP_SSRNA_NEG_NONSEG"/>
    <property type="match status" value="1"/>
</dbReference>
<evidence type="ECO:0000256" key="14">
    <source>
        <dbReference type="ARBA" id="ARBA00022844"/>
    </source>
</evidence>
<evidence type="ECO:0000256" key="17">
    <source>
        <dbReference type="ARBA" id="ARBA00023200"/>
    </source>
</evidence>
<comment type="catalytic activity">
    <reaction evidence="19">
        <text>a 5'-end triphospho-adenylyl-adenylyl-cytidylyl-adenosine in mRNA + GDP + H(+) = a 5'-end (5'-triphosphoguanosine)-adenylyl-adenylyl-cytidylyl-adenosine in mRNA + diphosphate</text>
        <dbReference type="Rhea" id="RHEA:65436"/>
        <dbReference type="Rhea" id="RHEA-COMP:16797"/>
        <dbReference type="Rhea" id="RHEA-COMP:16799"/>
        <dbReference type="ChEBI" id="CHEBI:15378"/>
        <dbReference type="ChEBI" id="CHEBI:33019"/>
        <dbReference type="ChEBI" id="CHEBI:58189"/>
        <dbReference type="ChEBI" id="CHEBI:156484"/>
        <dbReference type="ChEBI" id="CHEBI:156503"/>
        <dbReference type="EC" id="2.7.7.88"/>
    </reaction>
</comment>
<evidence type="ECO:0000256" key="5">
    <source>
        <dbReference type="ARBA" id="ARBA00022484"/>
    </source>
</evidence>
<evidence type="ECO:0000256" key="4">
    <source>
        <dbReference type="ARBA" id="ARBA00012582"/>
    </source>
</evidence>
<evidence type="ECO:0000256" key="15">
    <source>
        <dbReference type="ARBA" id="ARBA00022953"/>
    </source>
</evidence>
<evidence type="ECO:0000256" key="18">
    <source>
        <dbReference type="ARBA" id="ARBA00023268"/>
    </source>
</evidence>
<evidence type="ECO:0000259" key="28">
    <source>
        <dbReference type="PROSITE" id="PS51590"/>
    </source>
</evidence>
<dbReference type="NCBIfam" id="TIGR04198">
    <property type="entry name" value="paramyx_RNAcap"/>
    <property type="match status" value="1"/>
</dbReference>
<comment type="catalytic activity">
    <reaction evidence="26">
        <text>GTP + H2O = GDP + phosphate + H(+)</text>
        <dbReference type="Rhea" id="RHEA:19669"/>
        <dbReference type="ChEBI" id="CHEBI:15377"/>
        <dbReference type="ChEBI" id="CHEBI:15378"/>
        <dbReference type="ChEBI" id="CHEBI:37565"/>
        <dbReference type="ChEBI" id="CHEBI:43474"/>
        <dbReference type="ChEBI" id="CHEBI:58189"/>
    </reaction>
</comment>
<comment type="subcellular location">
    <subcellularLocation>
        <location evidence="1">Host cytoplasm</location>
    </subcellularLocation>
    <subcellularLocation>
        <location evidence="2">Virion</location>
    </subcellularLocation>
</comment>
<evidence type="ECO:0000256" key="13">
    <source>
        <dbReference type="ARBA" id="ARBA00022840"/>
    </source>
</evidence>
<evidence type="ECO:0000256" key="9">
    <source>
        <dbReference type="ARBA" id="ARBA00022691"/>
    </source>
</evidence>
<dbReference type="InterPro" id="IPR014023">
    <property type="entry name" value="Mononeg_RNA_pol_cat"/>
</dbReference>
<evidence type="ECO:0000256" key="26">
    <source>
        <dbReference type="ARBA" id="ARBA00048548"/>
    </source>
</evidence>
<dbReference type="PROSITE" id="PS51590">
    <property type="entry name" value="SAM_MT_MNV_L"/>
    <property type="match status" value="1"/>
</dbReference>
<dbReference type="GO" id="GO:0016787">
    <property type="term" value="F:hydrolase activity"/>
    <property type="evidence" value="ECO:0007669"/>
    <property type="project" value="UniProtKB-KW"/>
</dbReference>
<evidence type="ECO:0000259" key="27">
    <source>
        <dbReference type="PROSITE" id="PS50526"/>
    </source>
</evidence>
<dbReference type="EC" id="2.7.7.88" evidence="4"/>
<evidence type="ECO:0000256" key="16">
    <source>
        <dbReference type="ARBA" id="ARBA00023042"/>
    </source>
</evidence>
<evidence type="ECO:0000256" key="3">
    <source>
        <dbReference type="ARBA" id="ARBA00012494"/>
    </source>
</evidence>
<evidence type="ECO:0000256" key="1">
    <source>
        <dbReference type="ARBA" id="ARBA00004192"/>
    </source>
</evidence>
<reference evidence="29" key="1">
    <citation type="submission" date="2021-05" db="EMBL/GenBank/DDBJ databases">
        <title>Plant Virus Collection isolate.</title>
        <authorList>
            <person name="Knierim D."/>
            <person name="Margaria P."/>
            <person name="Menzel W."/>
            <person name="Winter S."/>
        </authorList>
    </citation>
    <scope>NUCLEOTIDE SEQUENCE</scope>
    <source>
        <strain evidence="29">DSMZ PV-0085</strain>
    </source>
</reference>
<keyword evidence="14" id="KW-0946">Virion</keyword>
<keyword evidence="17" id="KW-1035">Host cytoplasm</keyword>
<dbReference type="InterPro" id="IPR026890">
    <property type="entry name" value="Mononeg_mRNAcap"/>
</dbReference>
<evidence type="ECO:0000256" key="8">
    <source>
        <dbReference type="ARBA" id="ARBA00022679"/>
    </source>
</evidence>
<keyword evidence="12" id="KW-0378">Hydrolase</keyword>
<evidence type="ECO:0000256" key="2">
    <source>
        <dbReference type="ARBA" id="ARBA00004328"/>
    </source>
</evidence>
<feature type="domain" description="Mononegavirus-type SAM-dependent 2'-O-MTase" evidence="28">
    <location>
        <begin position="1657"/>
        <end position="1847"/>
    </location>
</feature>
<dbReference type="EMBL" id="MZ202327">
    <property type="protein sequence ID" value="QYA72461.1"/>
    <property type="molecule type" value="Viral_cRNA"/>
</dbReference>
<keyword evidence="10" id="KW-0548">Nucleotidyltransferase</keyword>
<dbReference type="EC" id="2.7.7.48" evidence="3"/>
<evidence type="ECO:0000256" key="10">
    <source>
        <dbReference type="ARBA" id="ARBA00022695"/>
    </source>
</evidence>